<dbReference type="PANTHER" id="PTHR46910:SF3">
    <property type="entry name" value="HALOTOLERANCE PROTEIN 9-RELATED"/>
    <property type="match status" value="1"/>
</dbReference>
<dbReference type="Gene3D" id="4.10.240.10">
    <property type="entry name" value="Zn(2)-C6 fungal-type DNA-binding domain"/>
    <property type="match status" value="1"/>
</dbReference>
<feature type="compositionally biased region" description="Low complexity" evidence="5">
    <location>
        <begin position="170"/>
        <end position="186"/>
    </location>
</feature>
<sequence length="427" mass="46216">MSTAAYSPEMEPQGDDEGQQPLQRRATIGDPVYDNQAINRQRRKTAIVACERCRRRKIRCDGNQPCATCARFSVRCTKPEERRERSSISAEHAALADRVRTLEARLAAVTASEQGEPSWNPRPVPPALHLDTSFSADLPHATSAMDDMSMSDDFLSPNVPTIQITGPHGSNPSSPLALSPSPSLFSGTSRASSPDPFSAVSAFDYGNALGAGTLSVGGHGLQRTPPMSQWADVYSQTLQTPISPGGHHISRRSSVSSFGGLGEALCTPADQTSSDWSMEDPFTESDLNDAFGSFAQLIPEPTPSKSQAEALAEQVFNNLVLPIERSAFRVCLQAIYSLPSHATNAHPAVERMLSSYTTYTLRVARCLVFLVLSIGLRMNANACMGDAGLNACYQLAMQQMSRPDFWNESGSREVATLLRVFAEVSRS</sequence>
<dbReference type="EMBL" id="ML992702">
    <property type="protein sequence ID" value="KAF2207567.1"/>
    <property type="molecule type" value="Genomic_DNA"/>
</dbReference>
<evidence type="ECO:0000313" key="8">
    <source>
        <dbReference type="Proteomes" id="UP000799539"/>
    </source>
</evidence>
<dbReference type="PROSITE" id="PS00463">
    <property type="entry name" value="ZN2_CY6_FUNGAL_1"/>
    <property type="match status" value="1"/>
</dbReference>
<dbReference type="Proteomes" id="UP000799539">
    <property type="component" value="Unassembled WGS sequence"/>
</dbReference>
<keyword evidence="4" id="KW-0539">Nucleus</keyword>
<dbReference type="SUPFAM" id="SSF57701">
    <property type="entry name" value="Zn2/Cys6 DNA-binding domain"/>
    <property type="match status" value="1"/>
</dbReference>
<dbReference type="CDD" id="cd00067">
    <property type="entry name" value="GAL4"/>
    <property type="match status" value="1"/>
</dbReference>
<name>A0A6A6F5H4_9PEZI</name>
<dbReference type="GO" id="GO:0000981">
    <property type="term" value="F:DNA-binding transcription factor activity, RNA polymerase II-specific"/>
    <property type="evidence" value="ECO:0007669"/>
    <property type="project" value="InterPro"/>
</dbReference>
<keyword evidence="2" id="KW-0479">Metal-binding</keyword>
<dbReference type="OrthoDB" id="9986881at2759"/>
<evidence type="ECO:0000256" key="3">
    <source>
        <dbReference type="ARBA" id="ARBA00023125"/>
    </source>
</evidence>
<dbReference type="SMART" id="SM00066">
    <property type="entry name" value="GAL4"/>
    <property type="match status" value="1"/>
</dbReference>
<evidence type="ECO:0000256" key="5">
    <source>
        <dbReference type="SAM" id="MobiDB-lite"/>
    </source>
</evidence>
<dbReference type="GO" id="GO:0005634">
    <property type="term" value="C:nucleus"/>
    <property type="evidence" value="ECO:0007669"/>
    <property type="project" value="UniProtKB-SubCell"/>
</dbReference>
<feature type="region of interest" description="Disordered" evidence="5">
    <location>
        <begin position="1"/>
        <end position="21"/>
    </location>
</feature>
<dbReference type="PANTHER" id="PTHR46910">
    <property type="entry name" value="TRANSCRIPTION FACTOR PDR1"/>
    <property type="match status" value="1"/>
</dbReference>
<keyword evidence="8" id="KW-1185">Reference proteome</keyword>
<keyword evidence="3" id="KW-0238">DNA-binding</keyword>
<dbReference type="GO" id="GO:0008270">
    <property type="term" value="F:zinc ion binding"/>
    <property type="evidence" value="ECO:0007669"/>
    <property type="project" value="InterPro"/>
</dbReference>
<dbReference type="InterPro" id="IPR036864">
    <property type="entry name" value="Zn2-C6_fun-type_DNA-bd_sf"/>
</dbReference>
<dbReference type="GO" id="GO:0003677">
    <property type="term" value="F:DNA binding"/>
    <property type="evidence" value="ECO:0007669"/>
    <property type="project" value="UniProtKB-KW"/>
</dbReference>
<dbReference type="InterPro" id="IPR050987">
    <property type="entry name" value="AtrR-like"/>
</dbReference>
<evidence type="ECO:0000256" key="2">
    <source>
        <dbReference type="ARBA" id="ARBA00022723"/>
    </source>
</evidence>
<evidence type="ECO:0000259" key="6">
    <source>
        <dbReference type="PROSITE" id="PS50048"/>
    </source>
</evidence>
<gene>
    <name evidence="7" type="ORF">CERZMDRAFT_102249</name>
</gene>
<evidence type="ECO:0000256" key="1">
    <source>
        <dbReference type="ARBA" id="ARBA00004123"/>
    </source>
</evidence>
<comment type="subcellular location">
    <subcellularLocation>
        <location evidence="1">Nucleus</location>
    </subcellularLocation>
</comment>
<dbReference type="Pfam" id="PF00172">
    <property type="entry name" value="Zn_clus"/>
    <property type="match status" value="1"/>
</dbReference>
<dbReference type="InterPro" id="IPR001138">
    <property type="entry name" value="Zn2Cys6_DnaBD"/>
</dbReference>
<evidence type="ECO:0000256" key="4">
    <source>
        <dbReference type="ARBA" id="ARBA00023242"/>
    </source>
</evidence>
<feature type="region of interest" description="Disordered" evidence="5">
    <location>
        <begin position="160"/>
        <end position="191"/>
    </location>
</feature>
<accession>A0A6A6F5H4</accession>
<proteinExistence type="predicted"/>
<protein>
    <recommendedName>
        <fullName evidence="6">Zn(2)-C6 fungal-type domain-containing protein</fullName>
    </recommendedName>
</protein>
<organism evidence="7 8">
    <name type="scientific">Cercospora zeae-maydis SCOH1-5</name>
    <dbReference type="NCBI Taxonomy" id="717836"/>
    <lineage>
        <taxon>Eukaryota</taxon>
        <taxon>Fungi</taxon>
        <taxon>Dikarya</taxon>
        <taxon>Ascomycota</taxon>
        <taxon>Pezizomycotina</taxon>
        <taxon>Dothideomycetes</taxon>
        <taxon>Dothideomycetidae</taxon>
        <taxon>Mycosphaerellales</taxon>
        <taxon>Mycosphaerellaceae</taxon>
        <taxon>Cercospora</taxon>
    </lineage>
</organism>
<reference evidence="7" key="1">
    <citation type="journal article" date="2020" name="Stud. Mycol.">
        <title>101 Dothideomycetes genomes: a test case for predicting lifestyles and emergence of pathogens.</title>
        <authorList>
            <person name="Haridas S."/>
            <person name="Albert R."/>
            <person name="Binder M."/>
            <person name="Bloem J."/>
            <person name="Labutti K."/>
            <person name="Salamov A."/>
            <person name="Andreopoulos B."/>
            <person name="Baker S."/>
            <person name="Barry K."/>
            <person name="Bills G."/>
            <person name="Bluhm B."/>
            <person name="Cannon C."/>
            <person name="Castanera R."/>
            <person name="Culley D."/>
            <person name="Daum C."/>
            <person name="Ezra D."/>
            <person name="Gonzalez J."/>
            <person name="Henrissat B."/>
            <person name="Kuo A."/>
            <person name="Liang C."/>
            <person name="Lipzen A."/>
            <person name="Lutzoni F."/>
            <person name="Magnuson J."/>
            <person name="Mondo S."/>
            <person name="Nolan M."/>
            <person name="Ohm R."/>
            <person name="Pangilinan J."/>
            <person name="Park H.-J."/>
            <person name="Ramirez L."/>
            <person name="Alfaro M."/>
            <person name="Sun H."/>
            <person name="Tritt A."/>
            <person name="Yoshinaga Y."/>
            <person name="Zwiers L.-H."/>
            <person name="Turgeon B."/>
            <person name="Goodwin S."/>
            <person name="Spatafora J."/>
            <person name="Crous P."/>
            <person name="Grigoriev I."/>
        </authorList>
    </citation>
    <scope>NUCLEOTIDE SEQUENCE</scope>
    <source>
        <strain evidence="7">SCOH1-5</strain>
    </source>
</reference>
<evidence type="ECO:0000313" key="7">
    <source>
        <dbReference type="EMBL" id="KAF2207567.1"/>
    </source>
</evidence>
<dbReference type="AlphaFoldDB" id="A0A6A6F5H4"/>
<feature type="domain" description="Zn(2)-C6 fungal-type" evidence="6">
    <location>
        <begin position="49"/>
        <end position="78"/>
    </location>
</feature>
<dbReference type="PROSITE" id="PS50048">
    <property type="entry name" value="ZN2_CY6_FUNGAL_2"/>
    <property type="match status" value="1"/>
</dbReference>